<accession>A0A1B9G6N6</accession>
<dbReference type="EMBL" id="KI894020">
    <property type="protein sequence ID" value="OCF26668.1"/>
    <property type="molecule type" value="Genomic_DNA"/>
</dbReference>
<dbReference type="RefSeq" id="XP_019047738.1">
    <property type="nucleotide sequence ID" value="XM_019190990.1"/>
</dbReference>
<protein>
    <recommendedName>
        <fullName evidence="2">Glycosyltransferase 61 catalytic domain-containing protein</fullName>
    </recommendedName>
</protein>
<keyword evidence="1" id="KW-0812">Transmembrane</keyword>
<evidence type="ECO:0000259" key="2">
    <source>
        <dbReference type="Pfam" id="PF04577"/>
    </source>
</evidence>
<dbReference type="AlphaFoldDB" id="A0A1B9G6N6"/>
<dbReference type="Pfam" id="PF04577">
    <property type="entry name" value="Glyco_transf_61"/>
    <property type="match status" value="1"/>
</dbReference>
<keyword evidence="1" id="KW-0472">Membrane</keyword>
<keyword evidence="5" id="KW-1185">Reference proteome</keyword>
<dbReference type="OrthoDB" id="529273at2759"/>
<dbReference type="VEuPathDB" id="FungiDB:I302_04355"/>
<evidence type="ECO:0000313" key="4">
    <source>
        <dbReference type="EMBL" id="WVW79015.1"/>
    </source>
</evidence>
<reference evidence="4" key="2">
    <citation type="submission" date="2013-07" db="EMBL/GenBank/DDBJ databases">
        <authorList>
            <consortium name="The Broad Institute Genome Sequencing Platform"/>
            <person name="Cuomo C."/>
            <person name="Litvintseva A."/>
            <person name="Chen Y."/>
            <person name="Heitman J."/>
            <person name="Sun S."/>
            <person name="Springer D."/>
            <person name="Dromer F."/>
            <person name="Young S.K."/>
            <person name="Zeng Q."/>
            <person name="Gargeya S."/>
            <person name="Fitzgerald M."/>
            <person name="Abouelleil A."/>
            <person name="Alvarado L."/>
            <person name="Berlin A.M."/>
            <person name="Chapman S.B."/>
            <person name="Dewar J."/>
            <person name="Goldberg J."/>
            <person name="Griggs A."/>
            <person name="Gujja S."/>
            <person name="Hansen M."/>
            <person name="Howarth C."/>
            <person name="Imamovic A."/>
            <person name="Larimer J."/>
            <person name="McCowan C."/>
            <person name="Murphy C."/>
            <person name="Pearson M."/>
            <person name="Priest M."/>
            <person name="Roberts A."/>
            <person name="Saif S."/>
            <person name="Shea T."/>
            <person name="Sykes S."/>
            <person name="Wortman J."/>
            <person name="Nusbaum C."/>
            <person name="Birren B."/>
        </authorList>
    </citation>
    <scope>NUCLEOTIDE SEQUENCE</scope>
    <source>
        <strain evidence="4">CBS 10118</strain>
    </source>
</reference>
<name>A0A1B9G6N6_9TREE</name>
<reference evidence="4" key="4">
    <citation type="submission" date="2024-02" db="EMBL/GenBank/DDBJ databases">
        <title>Comparative genomics of Cryptococcus and Kwoniella reveals pathogenesis evolution and contrasting modes of karyotype evolution via chromosome fusion or intercentromeric recombination.</title>
        <authorList>
            <person name="Coelho M.A."/>
            <person name="David-Palma M."/>
            <person name="Shea T."/>
            <person name="Bowers K."/>
            <person name="McGinley-Smith S."/>
            <person name="Mohammad A.W."/>
            <person name="Gnirke A."/>
            <person name="Yurkov A.M."/>
            <person name="Nowrousian M."/>
            <person name="Sun S."/>
            <person name="Cuomo C.A."/>
            <person name="Heitman J."/>
        </authorList>
    </citation>
    <scope>NUCLEOTIDE SEQUENCE</scope>
    <source>
        <strain evidence="4">CBS 10118</strain>
    </source>
</reference>
<keyword evidence="1" id="KW-1133">Transmembrane helix</keyword>
<dbReference type="EMBL" id="CP144541">
    <property type="protein sequence ID" value="WVW79015.1"/>
    <property type="molecule type" value="Genomic_DNA"/>
</dbReference>
<proteinExistence type="predicted"/>
<feature type="domain" description="Glycosyltransferase 61 catalytic" evidence="2">
    <location>
        <begin position="261"/>
        <end position="452"/>
    </location>
</feature>
<dbReference type="GO" id="GO:0016757">
    <property type="term" value="F:glycosyltransferase activity"/>
    <property type="evidence" value="ECO:0007669"/>
    <property type="project" value="InterPro"/>
</dbReference>
<evidence type="ECO:0000313" key="5">
    <source>
        <dbReference type="Proteomes" id="UP000092730"/>
    </source>
</evidence>
<dbReference type="InterPro" id="IPR049625">
    <property type="entry name" value="Glyco_transf_61_cat"/>
</dbReference>
<evidence type="ECO:0000313" key="3">
    <source>
        <dbReference type="EMBL" id="OCF26668.1"/>
    </source>
</evidence>
<reference evidence="3" key="3">
    <citation type="submission" date="2014-01" db="EMBL/GenBank/DDBJ databases">
        <title>Evolution of pathogenesis and genome organization in the Tremellales.</title>
        <authorList>
            <person name="Cuomo C."/>
            <person name="Litvintseva A."/>
            <person name="Heitman J."/>
            <person name="Chen Y."/>
            <person name="Sun S."/>
            <person name="Springer D."/>
            <person name="Dromer F."/>
            <person name="Young S."/>
            <person name="Zeng Q."/>
            <person name="Chapman S."/>
            <person name="Gujja S."/>
            <person name="Saif S."/>
            <person name="Birren B."/>
        </authorList>
    </citation>
    <scope>NUCLEOTIDE SEQUENCE</scope>
    <source>
        <strain evidence="3">CBS 10118</strain>
    </source>
</reference>
<evidence type="ECO:0000256" key="1">
    <source>
        <dbReference type="SAM" id="Phobius"/>
    </source>
</evidence>
<dbReference type="Proteomes" id="UP000092730">
    <property type="component" value="Chromosome 1"/>
</dbReference>
<dbReference type="KEGG" id="kbi:30208754"/>
<organism evidence="3">
    <name type="scientific">Kwoniella bestiolae CBS 10118</name>
    <dbReference type="NCBI Taxonomy" id="1296100"/>
    <lineage>
        <taxon>Eukaryota</taxon>
        <taxon>Fungi</taxon>
        <taxon>Dikarya</taxon>
        <taxon>Basidiomycota</taxon>
        <taxon>Agaricomycotina</taxon>
        <taxon>Tremellomycetes</taxon>
        <taxon>Tremellales</taxon>
        <taxon>Cryptococcaceae</taxon>
        <taxon>Kwoniella</taxon>
    </lineage>
</organism>
<dbReference type="GeneID" id="30208754"/>
<reference evidence="3" key="1">
    <citation type="submission" date="2013-07" db="EMBL/GenBank/DDBJ databases">
        <title>The Genome Sequence of Cryptococcus bestiolae CBS10118.</title>
        <authorList>
            <consortium name="The Broad Institute Genome Sequencing Platform"/>
            <person name="Cuomo C."/>
            <person name="Litvintseva A."/>
            <person name="Chen Y."/>
            <person name="Heitman J."/>
            <person name="Sun S."/>
            <person name="Springer D."/>
            <person name="Dromer F."/>
            <person name="Young S.K."/>
            <person name="Zeng Q."/>
            <person name="Gargeya S."/>
            <person name="Fitzgerald M."/>
            <person name="Abouelleil A."/>
            <person name="Alvarado L."/>
            <person name="Berlin A.M."/>
            <person name="Chapman S.B."/>
            <person name="Dewar J."/>
            <person name="Goldberg J."/>
            <person name="Griggs A."/>
            <person name="Gujja S."/>
            <person name="Hansen M."/>
            <person name="Howarth C."/>
            <person name="Imamovic A."/>
            <person name="Larimer J."/>
            <person name="McCowan C."/>
            <person name="Murphy C."/>
            <person name="Pearson M."/>
            <person name="Priest M."/>
            <person name="Roberts A."/>
            <person name="Saif S."/>
            <person name="Shea T."/>
            <person name="Sykes S."/>
            <person name="Wortman J."/>
            <person name="Nusbaum C."/>
            <person name="Birren B."/>
        </authorList>
    </citation>
    <scope>NUCLEOTIDE SEQUENCE [LARGE SCALE GENOMIC DNA]</scope>
    <source>
        <strain evidence="3">CBS 10118</strain>
    </source>
</reference>
<sequence length="525" mass="59619">MSESFTAKEGRKSIYYLYKKSRITTVILLIMLPLAGVLGYISSTSAHRHIQFAVNDISPYFGYFQATDGNGTIESIYKDGLEKSIWSNNFLTSSIWAPLSLSSCSRTTPSWYAPCIALRASRSVMGGNDLLEERMFAEELIYPDFALPLPVFARDEHRKIWMKAVESIKERATMRKDDDYIVYKSQHGQNFVIHDVEFRPPANFDTWAAETCMSPLARLGALSLAPRNRSIDISTSSTEQQLRLSTSESHLLVNSPDAWSFQHFLDRVTHIVAQASHLSSSSVKQIVLTGRKVSGLVPQLWSRLGFDEKDNEIKHNPSSQVLLSLEKLIYSCKTPLVHPYLSWKALEILKLPWTMSDEEFDTSQKNIVLYVSRSHGGAMNGGRRVVNEAQLLSDIKEFLDERGKGETLQLFEETQYRDLDKLIDQLANRVSAIIGPHGGGLMNHRFMSPQKSLLLEFLPTSRIEFINYEESSILNQTYSTIIVEPAPNTRDDMIIDFQDVRHILDAHLGKDRPEKIQASYQWVAE</sequence>
<feature type="transmembrane region" description="Helical" evidence="1">
    <location>
        <begin position="21"/>
        <end position="41"/>
    </location>
</feature>
<gene>
    <name evidence="3" type="ORF">I302_04355</name>
    <name evidence="4" type="ORF">I302_100978</name>
</gene>